<dbReference type="Gene3D" id="4.10.240.10">
    <property type="entry name" value="Zn(2)-C6 fungal-type DNA-binding domain"/>
    <property type="match status" value="1"/>
</dbReference>
<dbReference type="OrthoDB" id="2269373at2759"/>
<dbReference type="InterPro" id="IPR001138">
    <property type="entry name" value="Zn2Cys6_DnaBD"/>
</dbReference>
<dbReference type="CDD" id="cd12148">
    <property type="entry name" value="fungal_TF_MHR"/>
    <property type="match status" value="1"/>
</dbReference>
<dbReference type="CDD" id="cd00067">
    <property type="entry name" value="GAL4"/>
    <property type="match status" value="1"/>
</dbReference>
<keyword evidence="2" id="KW-0479">Metal-binding</keyword>
<dbReference type="Proteomes" id="UP001140513">
    <property type="component" value="Unassembled WGS sequence"/>
</dbReference>
<dbReference type="InterPro" id="IPR007219">
    <property type="entry name" value="XnlR_reg_dom"/>
</dbReference>
<accession>A0A9W8XLD1</accession>
<keyword evidence="3" id="KW-0539">Nucleus</keyword>
<dbReference type="InterPro" id="IPR050613">
    <property type="entry name" value="Sec_Metabolite_Reg"/>
</dbReference>
<evidence type="ECO:0000259" key="4">
    <source>
        <dbReference type="PROSITE" id="PS50048"/>
    </source>
</evidence>
<dbReference type="Pfam" id="PF04082">
    <property type="entry name" value="Fungal_trans"/>
    <property type="match status" value="1"/>
</dbReference>
<evidence type="ECO:0000256" key="3">
    <source>
        <dbReference type="ARBA" id="ARBA00023242"/>
    </source>
</evidence>
<dbReference type="PANTHER" id="PTHR31001:SF85">
    <property type="entry name" value="ZN(II)2CYS6 TRANSCRIPTION FACTOR (EUROFUNG)"/>
    <property type="match status" value="1"/>
</dbReference>
<dbReference type="SUPFAM" id="SSF57701">
    <property type="entry name" value="Zn2/Cys6 DNA-binding domain"/>
    <property type="match status" value="1"/>
</dbReference>
<dbReference type="GO" id="GO:0003677">
    <property type="term" value="F:DNA binding"/>
    <property type="evidence" value="ECO:0007669"/>
    <property type="project" value="InterPro"/>
</dbReference>
<dbReference type="PANTHER" id="PTHR31001">
    <property type="entry name" value="UNCHARACTERIZED TRANSCRIPTIONAL REGULATORY PROTEIN"/>
    <property type="match status" value="1"/>
</dbReference>
<dbReference type="Pfam" id="PF00172">
    <property type="entry name" value="Zn_clus"/>
    <property type="match status" value="1"/>
</dbReference>
<dbReference type="SMART" id="SM00066">
    <property type="entry name" value="GAL4"/>
    <property type="match status" value="1"/>
</dbReference>
<dbReference type="GO" id="GO:0006351">
    <property type="term" value="P:DNA-templated transcription"/>
    <property type="evidence" value="ECO:0007669"/>
    <property type="project" value="InterPro"/>
</dbReference>
<dbReference type="GO" id="GO:0000981">
    <property type="term" value="F:DNA-binding transcription factor activity, RNA polymerase II-specific"/>
    <property type="evidence" value="ECO:0007669"/>
    <property type="project" value="InterPro"/>
</dbReference>
<dbReference type="RefSeq" id="XP_056070366.1">
    <property type="nucleotide sequence ID" value="XM_056216119.1"/>
</dbReference>
<dbReference type="GO" id="GO:0005634">
    <property type="term" value="C:nucleus"/>
    <property type="evidence" value="ECO:0007669"/>
    <property type="project" value="UniProtKB-SubCell"/>
</dbReference>
<dbReference type="GO" id="GO:0008270">
    <property type="term" value="F:zinc ion binding"/>
    <property type="evidence" value="ECO:0007669"/>
    <property type="project" value="InterPro"/>
</dbReference>
<protein>
    <recommendedName>
        <fullName evidence="4">Zn(2)-C6 fungal-type domain-containing protein</fullName>
    </recommendedName>
</protein>
<evidence type="ECO:0000256" key="1">
    <source>
        <dbReference type="ARBA" id="ARBA00004123"/>
    </source>
</evidence>
<dbReference type="PROSITE" id="PS50048">
    <property type="entry name" value="ZN2_CY6_FUNGAL_2"/>
    <property type="match status" value="1"/>
</dbReference>
<feature type="domain" description="Zn(2)-C6 fungal-type" evidence="4">
    <location>
        <begin position="29"/>
        <end position="59"/>
    </location>
</feature>
<organism evidence="5 6">
    <name type="scientific">Didymosphaeria variabile</name>
    <dbReference type="NCBI Taxonomy" id="1932322"/>
    <lineage>
        <taxon>Eukaryota</taxon>
        <taxon>Fungi</taxon>
        <taxon>Dikarya</taxon>
        <taxon>Ascomycota</taxon>
        <taxon>Pezizomycotina</taxon>
        <taxon>Dothideomycetes</taxon>
        <taxon>Pleosporomycetidae</taxon>
        <taxon>Pleosporales</taxon>
        <taxon>Massarineae</taxon>
        <taxon>Didymosphaeriaceae</taxon>
        <taxon>Didymosphaeria</taxon>
    </lineage>
</organism>
<keyword evidence="6" id="KW-1185">Reference proteome</keyword>
<sequence>MPAANSSPDASTPESAITVPDKPIQKAFSCVLCAQRKVKCDKAPGGCSNCTKARVQCLYKAPLPPRRRKKGQSARELDVQAKLRLYEKTLRAHGVDPEELVSQEEGTTTASRQEEPIGINKYVAEVEGFQEGVKEESKKGSGVLVAEGGKSRYLENTLWTSLQSEFRDPKRILEDSSDEEQVEVTPGMSTLAGLSTLRGDALLGASILGSSKAPSSLRTFHPSPGQIFKLWQVYLDNINPLIKVFHAPSVQQIISNASGSLDDMPKNIECLMFGIYCTAVESLGNSECVAIMGEPKDVVSQRFKAAGHLALIRSSFLKTSDPIVLQALVLYNTSLINFDARVIWILTGVAARIGQRIGLHRDPETLGLPPFECEMRRRLWYQIMMQDGFAQKLAGTGGTMFYGEVKRPSNLNDSDLSPDMKELPQELQGATEMMFFLIRCYLGDFLRNSANAKSTYDGVWNTLSGSKASGEVKDKAIDELETLYQRKFLGYCDKSIPWHFMCTYLSKGVVAMLRFIAHCPDGTDAELPQSEKDLLFGWAVSVVRWQNMAYTTKEMQGYLWHINSHFQWKAFVYFVSALKYRTQGEEVDKAWKEVETVFDFHPNFSTQASRQALPIAVATLTLTSWDAYVSARGIPRGGEPYFIQVLRTRKNKRTRETVVSASPVLPQDLASTIKRTRETAVSASLVLPQDLASTIGYADPIDNFQWDANIGNVFNGSQLGDLDVPMLEHSPDWSDWDNLMLNFELQKADNPATDGAGFGMPYGTDNGGNVPY</sequence>
<dbReference type="AlphaFoldDB" id="A0A9W8XLD1"/>
<name>A0A9W8XLD1_9PLEO</name>
<evidence type="ECO:0000313" key="6">
    <source>
        <dbReference type="Proteomes" id="UP001140513"/>
    </source>
</evidence>
<evidence type="ECO:0000313" key="5">
    <source>
        <dbReference type="EMBL" id="KAJ4352010.1"/>
    </source>
</evidence>
<comment type="subcellular location">
    <subcellularLocation>
        <location evidence="1">Nucleus</location>
    </subcellularLocation>
</comment>
<dbReference type="PROSITE" id="PS00463">
    <property type="entry name" value="ZN2_CY6_FUNGAL_1"/>
    <property type="match status" value="1"/>
</dbReference>
<comment type="caution">
    <text evidence="5">The sequence shown here is derived from an EMBL/GenBank/DDBJ whole genome shotgun (WGS) entry which is preliminary data.</text>
</comment>
<dbReference type="EMBL" id="JAPEUX010000005">
    <property type="protein sequence ID" value="KAJ4352010.1"/>
    <property type="molecule type" value="Genomic_DNA"/>
</dbReference>
<reference evidence="5" key="1">
    <citation type="submission" date="2022-10" db="EMBL/GenBank/DDBJ databases">
        <title>Tapping the CABI collections for fungal endophytes: first genome assemblies for Collariella, Neodidymelliopsis, Ascochyta clinopodiicola, Didymella pomorum, Didymosphaeria variabile, Neocosmospora piperis and Neocucurbitaria cava.</title>
        <authorList>
            <person name="Hill R."/>
        </authorList>
    </citation>
    <scope>NUCLEOTIDE SEQUENCE</scope>
    <source>
        <strain evidence="5">IMI 356815</strain>
    </source>
</reference>
<proteinExistence type="predicted"/>
<dbReference type="InterPro" id="IPR036864">
    <property type="entry name" value="Zn2-C6_fun-type_DNA-bd_sf"/>
</dbReference>
<evidence type="ECO:0000256" key="2">
    <source>
        <dbReference type="ARBA" id="ARBA00022723"/>
    </source>
</evidence>
<dbReference type="GeneID" id="80910886"/>
<gene>
    <name evidence="5" type="ORF">N0V89_007356</name>
</gene>